<protein>
    <recommendedName>
        <fullName evidence="4">Transglycosylase SLT domain-containing protein</fullName>
    </recommendedName>
</protein>
<dbReference type="Proteomes" id="UP001358324">
    <property type="component" value="Unassembled WGS sequence"/>
</dbReference>
<organism evidence="2 3">
    <name type="scientific">Luteimonas flava</name>
    <dbReference type="NCBI Taxonomy" id="3115822"/>
    <lineage>
        <taxon>Bacteria</taxon>
        <taxon>Pseudomonadati</taxon>
        <taxon>Pseudomonadota</taxon>
        <taxon>Gammaproteobacteria</taxon>
        <taxon>Lysobacterales</taxon>
        <taxon>Lysobacteraceae</taxon>
        <taxon>Luteimonas</taxon>
    </lineage>
</organism>
<evidence type="ECO:0000313" key="2">
    <source>
        <dbReference type="EMBL" id="MEF3081583.1"/>
    </source>
</evidence>
<dbReference type="EMBL" id="JAZHBM010000001">
    <property type="protein sequence ID" value="MEF3081583.1"/>
    <property type="molecule type" value="Genomic_DNA"/>
</dbReference>
<accession>A0ABU7WC80</accession>
<evidence type="ECO:0008006" key="4">
    <source>
        <dbReference type="Google" id="ProtNLM"/>
    </source>
</evidence>
<evidence type="ECO:0000313" key="3">
    <source>
        <dbReference type="Proteomes" id="UP001358324"/>
    </source>
</evidence>
<evidence type="ECO:0000256" key="1">
    <source>
        <dbReference type="SAM" id="SignalP"/>
    </source>
</evidence>
<feature type="signal peptide" evidence="1">
    <location>
        <begin position="1"/>
        <end position="23"/>
    </location>
</feature>
<feature type="chain" id="PRO_5047063294" description="Transglycosylase SLT domain-containing protein" evidence="1">
    <location>
        <begin position="24"/>
        <end position="283"/>
    </location>
</feature>
<name>A0ABU7WC80_9GAMM</name>
<keyword evidence="1" id="KW-0732">Signal</keyword>
<reference evidence="2 3" key="1">
    <citation type="submission" date="2024-01" db="EMBL/GenBank/DDBJ databases">
        <title>Novel species of the genus Luteimonas isolated from rivers.</title>
        <authorList>
            <person name="Lu H."/>
        </authorList>
    </citation>
    <scope>NUCLEOTIDE SEQUENCE [LARGE SCALE GENOMIC DNA]</scope>
    <source>
        <strain evidence="2 3">SMYT11W</strain>
    </source>
</reference>
<comment type="caution">
    <text evidence="2">The sequence shown here is derived from an EMBL/GenBank/DDBJ whole genome shotgun (WGS) entry which is preliminary data.</text>
</comment>
<keyword evidence="3" id="KW-1185">Reference proteome</keyword>
<gene>
    <name evidence="2" type="ORF">V3391_05075</name>
</gene>
<sequence>MKLSRMSRLALFCCLLLGGASVAAEGPPVPPQQEDRTGAVDLRGLPAKMRSTRAKFEFLQHCSAYWRMKVHYERNRDEPGSIFNNPGAVAAKPPIERRLFERSQAIIAAGDPGCEHWMREVSIPDANWQFYNATLAEALDGSGAAALCFVASSWNPLDVLGSVYPFLSRNYARHARHFIDREIANGSWPMVLAAYNAQRAHHGVQTAVTLSKESRYLWSRLMELGAHNPDFRSAYAQDAAEHGAGLTPTQFAEADAEANALYRGAFASRQMTEDEFYENCGNL</sequence>
<proteinExistence type="predicted"/>